<dbReference type="InterPro" id="IPR041343">
    <property type="entry name" value="PRC2_HTH_1"/>
</dbReference>
<evidence type="ECO:0000256" key="12">
    <source>
        <dbReference type="SAM" id="MobiDB-lite"/>
    </source>
</evidence>
<keyword evidence="5" id="KW-0808">Transferase</keyword>
<dbReference type="InterPro" id="IPR041355">
    <property type="entry name" value="Pre-SET_CXC"/>
</dbReference>
<evidence type="ECO:0000256" key="1">
    <source>
        <dbReference type="ARBA" id="ARBA00004123"/>
    </source>
</evidence>
<evidence type="ECO:0000256" key="3">
    <source>
        <dbReference type="ARBA" id="ARBA00022491"/>
    </source>
</evidence>
<dbReference type="InterPro" id="IPR045318">
    <property type="entry name" value="EZH1/2-like"/>
</dbReference>
<keyword evidence="3" id="KW-0678">Repressor</keyword>
<feature type="domain" description="SET" evidence="13">
    <location>
        <begin position="502"/>
        <end position="651"/>
    </location>
</feature>
<dbReference type="InterPro" id="IPR021654">
    <property type="entry name" value="EZH1/EZH2"/>
</dbReference>
<dbReference type="Pfam" id="PF18118">
    <property type="entry name" value="PRC2_HTH_1"/>
    <property type="match status" value="1"/>
</dbReference>
<accession>A0A8C8BNQ9</accession>
<dbReference type="Gene3D" id="2.170.270.10">
    <property type="entry name" value="SET domain"/>
    <property type="match status" value="1"/>
</dbReference>
<dbReference type="InterPro" id="IPR001005">
    <property type="entry name" value="SANT/Myb"/>
</dbReference>
<keyword evidence="9" id="KW-0804">Transcription</keyword>
<keyword evidence="6" id="KW-0949">S-adenosyl-L-methionine</keyword>
<feature type="compositionally biased region" description="Polar residues" evidence="12">
    <location>
        <begin position="321"/>
        <end position="334"/>
    </location>
</feature>
<feature type="region of interest" description="Disordered" evidence="12">
    <location>
        <begin position="303"/>
        <end position="388"/>
    </location>
</feature>
<dbReference type="GO" id="GO:0032259">
    <property type="term" value="P:methylation"/>
    <property type="evidence" value="ECO:0007669"/>
    <property type="project" value="UniProtKB-KW"/>
</dbReference>
<feature type="compositionally biased region" description="Basic residues" evidence="12">
    <location>
        <begin position="307"/>
        <end position="319"/>
    </location>
</feature>
<protein>
    <recommendedName>
        <fullName evidence="2">[histone H3]-lysine(27) N-trimethyltransferase</fullName>
        <ecNumber evidence="2">2.1.1.356</ecNumber>
    </recommendedName>
</protein>
<dbReference type="Gene3D" id="1.20.58.1880">
    <property type="match status" value="1"/>
</dbReference>
<dbReference type="GO" id="GO:0140951">
    <property type="term" value="F:histone H3K27 trimethyltransferase activity"/>
    <property type="evidence" value="ECO:0007669"/>
    <property type="project" value="UniProtKB-EC"/>
</dbReference>
<keyword evidence="4" id="KW-0489">Methyltransferase</keyword>
<evidence type="ECO:0000256" key="9">
    <source>
        <dbReference type="ARBA" id="ARBA00023163"/>
    </source>
</evidence>
<evidence type="ECO:0000256" key="2">
    <source>
        <dbReference type="ARBA" id="ARBA00012186"/>
    </source>
</evidence>
<dbReference type="Pfam" id="PF18264">
    <property type="entry name" value="preSET_CXC"/>
    <property type="match status" value="1"/>
</dbReference>
<reference evidence="15" key="2">
    <citation type="submission" date="2025-09" db="UniProtKB">
        <authorList>
            <consortium name="Ensembl"/>
        </authorList>
    </citation>
    <scope>IDENTIFICATION</scope>
</reference>
<evidence type="ECO:0000256" key="5">
    <source>
        <dbReference type="ARBA" id="ARBA00022679"/>
    </source>
</evidence>
<dbReference type="PANTHER" id="PTHR45747">
    <property type="entry name" value="HISTONE-LYSINE N-METHYLTRANSFERASE E(Z)"/>
    <property type="match status" value="1"/>
</dbReference>
<feature type="domain" description="CXC" evidence="14">
    <location>
        <begin position="425"/>
        <end position="525"/>
    </location>
</feature>
<feature type="compositionally biased region" description="Acidic residues" evidence="12">
    <location>
        <begin position="143"/>
        <end position="157"/>
    </location>
</feature>
<name>A0A8C8BNQ9_9STRI</name>
<evidence type="ECO:0000259" key="13">
    <source>
        <dbReference type="PROSITE" id="PS50280"/>
    </source>
</evidence>
<dbReference type="PROSITE" id="PS51633">
    <property type="entry name" value="CXC"/>
    <property type="match status" value="1"/>
</dbReference>
<dbReference type="Proteomes" id="UP000694552">
    <property type="component" value="Unplaced"/>
</dbReference>
<keyword evidence="8" id="KW-0805">Transcription regulation</keyword>
<dbReference type="GO" id="GO:0035098">
    <property type="term" value="C:ESC/E(Z) complex"/>
    <property type="evidence" value="ECO:0007669"/>
    <property type="project" value="TreeGrafter"/>
</dbReference>
<dbReference type="AlphaFoldDB" id="A0A8C8BNQ9"/>
<dbReference type="EC" id="2.1.1.356" evidence="2"/>
<feature type="compositionally biased region" description="Basic and acidic residues" evidence="12">
    <location>
        <begin position="336"/>
        <end position="347"/>
    </location>
</feature>
<evidence type="ECO:0000256" key="4">
    <source>
        <dbReference type="ARBA" id="ARBA00022603"/>
    </source>
</evidence>
<comment type="subcellular location">
    <subcellularLocation>
        <location evidence="1">Nucleus</location>
    </subcellularLocation>
</comment>
<evidence type="ECO:0000256" key="8">
    <source>
        <dbReference type="ARBA" id="ARBA00023015"/>
    </source>
</evidence>
<dbReference type="Pfam" id="PF11616">
    <property type="entry name" value="EZH2_WD-Binding"/>
    <property type="match status" value="1"/>
</dbReference>
<keyword evidence="16" id="KW-1185">Reference proteome</keyword>
<dbReference type="SMART" id="SM01114">
    <property type="entry name" value="CXC"/>
    <property type="match status" value="1"/>
</dbReference>
<proteinExistence type="predicted"/>
<dbReference type="Ensembl" id="ENSOSUT00000023468.1">
    <property type="protein sequence ID" value="ENSOSUP00000022771.1"/>
    <property type="gene ID" value="ENSOSUG00000015501.1"/>
</dbReference>
<dbReference type="Pfam" id="PF00856">
    <property type="entry name" value="SET"/>
    <property type="match status" value="1"/>
</dbReference>
<dbReference type="SUPFAM" id="SSF82199">
    <property type="entry name" value="SET domain"/>
    <property type="match status" value="1"/>
</dbReference>
<dbReference type="PANTHER" id="PTHR45747:SF3">
    <property type="entry name" value="HISTONE-LYSINE N-METHYLTRANSFERASE EZH2"/>
    <property type="match status" value="1"/>
</dbReference>
<dbReference type="PROSITE" id="PS50280">
    <property type="entry name" value="SET"/>
    <property type="match status" value="1"/>
</dbReference>
<organism evidence="15 16">
    <name type="scientific">Otus sunia</name>
    <name type="common">Oriental scops-owl</name>
    <dbReference type="NCBI Taxonomy" id="257818"/>
    <lineage>
        <taxon>Eukaryota</taxon>
        <taxon>Metazoa</taxon>
        <taxon>Chordata</taxon>
        <taxon>Craniata</taxon>
        <taxon>Vertebrata</taxon>
        <taxon>Euteleostomi</taxon>
        <taxon>Archelosauria</taxon>
        <taxon>Archosauria</taxon>
        <taxon>Dinosauria</taxon>
        <taxon>Saurischia</taxon>
        <taxon>Theropoda</taxon>
        <taxon>Coelurosauria</taxon>
        <taxon>Aves</taxon>
        <taxon>Neognathae</taxon>
        <taxon>Neoaves</taxon>
        <taxon>Telluraves</taxon>
        <taxon>Strigiformes</taxon>
        <taxon>Strigidae</taxon>
        <taxon>Otus</taxon>
    </lineage>
</organism>
<evidence type="ECO:0000259" key="14">
    <source>
        <dbReference type="PROSITE" id="PS51633"/>
    </source>
</evidence>
<dbReference type="Pfam" id="PF21358">
    <property type="entry name" value="Ezh2_MCSS"/>
    <property type="match status" value="1"/>
</dbReference>
<dbReference type="GO" id="GO:0031507">
    <property type="term" value="P:heterochromatin formation"/>
    <property type="evidence" value="ECO:0007669"/>
    <property type="project" value="TreeGrafter"/>
</dbReference>
<keyword evidence="10" id="KW-0539">Nucleus</keyword>
<dbReference type="SMART" id="SM00717">
    <property type="entry name" value="SANT"/>
    <property type="match status" value="2"/>
</dbReference>
<evidence type="ECO:0000313" key="16">
    <source>
        <dbReference type="Proteomes" id="UP000694552"/>
    </source>
</evidence>
<dbReference type="InterPro" id="IPR026489">
    <property type="entry name" value="CXC_dom"/>
</dbReference>
<dbReference type="GO" id="GO:0003682">
    <property type="term" value="F:chromatin binding"/>
    <property type="evidence" value="ECO:0007669"/>
    <property type="project" value="TreeGrafter"/>
</dbReference>
<comment type="catalytic activity">
    <reaction evidence="11">
        <text>L-lysyl(27)-[histone H3] + 3 S-adenosyl-L-methionine = N(6),N(6),N(6)-trimethyl-L-lysyl(27)-[histone H3] + 3 S-adenosyl-L-homocysteine + 3 H(+)</text>
        <dbReference type="Rhea" id="RHEA:60292"/>
        <dbReference type="Rhea" id="RHEA-COMP:15535"/>
        <dbReference type="Rhea" id="RHEA-COMP:15548"/>
        <dbReference type="ChEBI" id="CHEBI:15378"/>
        <dbReference type="ChEBI" id="CHEBI:29969"/>
        <dbReference type="ChEBI" id="CHEBI:57856"/>
        <dbReference type="ChEBI" id="CHEBI:59789"/>
        <dbReference type="ChEBI" id="CHEBI:61961"/>
        <dbReference type="EC" id="2.1.1.356"/>
    </reaction>
</comment>
<evidence type="ECO:0000256" key="7">
    <source>
        <dbReference type="ARBA" id="ARBA00022853"/>
    </source>
</evidence>
<feature type="compositionally biased region" description="Basic and acidic residues" evidence="12">
    <location>
        <begin position="158"/>
        <end position="183"/>
    </location>
</feature>
<dbReference type="InterPro" id="IPR048358">
    <property type="entry name" value="EZH1/2_MCSS"/>
</dbReference>
<dbReference type="InterPro" id="IPR001214">
    <property type="entry name" value="SET_dom"/>
</dbReference>
<reference evidence="15" key="1">
    <citation type="submission" date="2025-08" db="UniProtKB">
        <authorList>
            <consortium name="Ensembl"/>
        </authorList>
    </citation>
    <scope>IDENTIFICATION</scope>
</reference>
<keyword evidence="7" id="KW-0156">Chromatin regulator</keyword>
<dbReference type="InterPro" id="IPR033467">
    <property type="entry name" value="Tesmin/TSO1-like_CXC"/>
</dbReference>
<evidence type="ECO:0000256" key="6">
    <source>
        <dbReference type="ARBA" id="ARBA00022691"/>
    </source>
</evidence>
<evidence type="ECO:0000256" key="10">
    <source>
        <dbReference type="ARBA" id="ARBA00023242"/>
    </source>
</evidence>
<dbReference type="FunFam" id="2.170.270.10:FF:000001">
    <property type="entry name" value="Putative histone-lysine N-methyltransferase EZH2"/>
    <property type="match status" value="1"/>
</dbReference>
<sequence length="670" mass="77268">MGQTGKKSEKGPICWRKRVKSEYMRLRQLKRFRRADEVKSMFNSNRQKILERTEILNQEWKQRRIQPVHIMTSVSSLRGTREVEDETVLHNIPYMGDEVLDQDGTFIEELIKNYDGKVHGDRECGFINDEIFVELVNALGQYSDDEDDDDGDDNPDERDDKQKDREGNRMEKESHPPRRFPSDKIFEAISSMFPDKGTAEELKEKYKELTEQQLPGALPPECTPNIDGPNAKSVQREQSLHSFHTLFCRRCFKYDCFLHPFHATPNTYKRKNTETALDNKPCGPHCYQHLEGAKEFAAALTAERIKTPPKRPGGRRRGRLPNNTSRPSTPTINVLESKDTDSDREAGTETGGENNDKEEEEKKDETSSSSEANSRCQTPIKMKPNIEPPENVEWSGAEASMFRVLIGTYYDNFCAIARLIGTKTCRQVYEFRVKESSIIAPVPAEDVDTPPRKKKRKHRLWAAHCRKIQLKKGQNRFPGCRCKAQCNTKQCPCYLAVRECDPDLCLTCGAADHWDSKNVSCKNCSIQRGSKKNKKTPLLFPNVWGFDLKLLWLQKGRGGLFYKYYLFQIISQDEADRRGKVYDKYMCSFLFNLNNDFVVDATRKGNKIRFANHSVNPNCYAKVMMVNGDHRIGIFAKRAIQTGEELFFDYRYSQADALKYVGIEREMEIP</sequence>
<evidence type="ECO:0000256" key="11">
    <source>
        <dbReference type="ARBA" id="ARBA00048568"/>
    </source>
</evidence>
<evidence type="ECO:0000313" key="15">
    <source>
        <dbReference type="Ensembl" id="ENSOSUP00000022771.1"/>
    </source>
</evidence>
<dbReference type="SMART" id="SM00317">
    <property type="entry name" value="SET"/>
    <property type="match status" value="1"/>
</dbReference>
<feature type="region of interest" description="Disordered" evidence="12">
    <location>
        <begin position="142"/>
        <end position="183"/>
    </location>
</feature>
<dbReference type="InterPro" id="IPR046341">
    <property type="entry name" value="SET_dom_sf"/>
</dbReference>